<proteinExistence type="predicted"/>
<sequence length="90" mass="8848">MVSKVKNGAASPTKKKLEAKAKAQAPRGAAAPGGGLGLNANGASAKAGGSKVVTAHLSRKTEVPKGSRKAGLPVNIKSSSSKVSSQRAEA</sequence>
<feature type="compositionally biased region" description="Low complexity" evidence="1">
    <location>
        <begin position="77"/>
        <end position="90"/>
    </location>
</feature>
<feature type="compositionally biased region" description="Low complexity" evidence="1">
    <location>
        <begin position="38"/>
        <end position="51"/>
    </location>
</feature>
<reference evidence="2 3" key="1">
    <citation type="submission" date="2023-05" db="EMBL/GenBank/DDBJ databases">
        <title>B98-5 Cell Line De Novo Hybrid Assembly: An Optical Mapping Approach.</title>
        <authorList>
            <person name="Kananen K."/>
            <person name="Auerbach J.A."/>
            <person name="Kautto E."/>
            <person name="Blachly J.S."/>
        </authorList>
    </citation>
    <scope>NUCLEOTIDE SEQUENCE [LARGE SCALE GENOMIC DNA]</scope>
    <source>
        <strain evidence="2">B95-8</strain>
        <tissue evidence="2">Cell line</tissue>
    </source>
</reference>
<keyword evidence="3" id="KW-1185">Reference proteome</keyword>
<feature type="region of interest" description="Disordered" evidence="1">
    <location>
        <begin position="1"/>
        <end position="90"/>
    </location>
</feature>
<evidence type="ECO:0000313" key="2">
    <source>
        <dbReference type="EMBL" id="KAK2115103.1"/>
    </source>
</evidence>
<dbReference type="EMBL" id="JASSZA010000003">
    <property type="protein sequence ID" value="KAK2115103.1"/>
    <property type="molecule type" value="Genomic_DNA"/>
</dbReference>
<protein>
    <submittedName>
        <fullName evidence="2">Uncharacterized protein</fullName>
    </submittedName>
</protein>
<evidence type="ECO:0000313" key="3">
    <source>
        <dbReference type="Proteomes" id="UP001266305"/>
    </source>
</evidence>
<comment type="caution">
    <text evidence="2">The sequence shown here is derived from an EMBL/GenBank/DDBJ whole genome shotgun (WGS) entry which is preliminary data.</text>
</comment>
<organism evidence="2 3">
    <name type="scientific">Saguinus oedipus</name>
    <name type="common">Cotton-top tamarin</name>
    <name type="synonym">Oedipomidas oedipus</name>
    <dbReference type="NCBI Taxonomy" id="9490"/>
    <lineage>
        <taxon>Eukaryota</taxon>
        <taxon>Metazoa</taxon>
        <taxon>Chordata</taxon>
        <taxon>Craniata</taxon>
        <taxon>Vertebrata</taxon>
        <taxon>Euteleostomi</taxon>
        <taxon>Mammalia</taxon>
        <taxon>Eutheria</taxon>
        <taxon>Euarchontoglires</taxon>
        <taxon>Primates</taxon>
        <taxon>Haplorrhini</taxon>
        <taxon>Platyrrhini</taxon>
        <taxon>Cebidae</taxon>
        <taxon>Callitrichinae</taxon>
        <taxon>Saguinus</taxon>
    </lineage>
</organism>
<accession>A0ABQ9W2V8</accession>
<gene>
    <name evidence="2" type="ORF">P7K49_005729</name>
</gene>
<evidence type="ECO:0000256" key="1">
    <source>
        <dbReference type="SAM" id="MobiDB-lite"/>
    </source>
</evidence>
<dbReference type="Proteomes" id="UP001266305">
    <property type="component" value="Unassembled WGS sequence"/>
</dbReference>
<name>A0ABQ9W2V8_SAGOE</name>